<dbReference type="SUPFAM" id="SSF56112">
    <property type="entry name" value="Protein kinase-like (PK-like)"/>
    <property type="match status" value="1"/>
</dbReference>
<feature type="compositionally biased region" description="Polar residues" evidence="7">
    <location>
        <begin position="699"/>
        <end position="715"/>
    </location>
</feature>
<dbReference type="CDD" id="cd14017">
    <property type="entry name" value="STKc_TTBK"/>
    <property type="match status" value="1"/>
</dbReference>
<keyword evidence="10" id="KW-1185">Reference proteome</keyword>
<dbReference type="SMART" id="SM00220">
    <property type="entry name" value="S_TKc"/>
    <property type="match status" value="1"/>
</dbReference>
<evidence type="ECO:0000313" key="10">
    <source>
        <dbReference type="Proteomes" id="UP000728185"/>
    </source>
</evidence>
<dbReference type="GO" id="GO:0015630">
    <property type="term" value="C:microtubule cytoskeleton"/>
    <property type="evidence" value="ECO:0007669"/>
    <property type="project" value="UniProtKB-ARBA"/>
</dbReference>
<gene>
    <name evidence="9" type="ORF">FBUS_06196</name>
</gene>
<evidence type="ECO:0000313" key="9">
    <source>
        <dbReference type="EMBL" id="KAA0191305.1"/>
    </source>
</evidence>
<dbReference type="Pfam" id="PF00069">
    <property type="entry name" value="Pkinase"/>
    <property type="match status" value="1"/>
</dbReference>
<feature type="region of interest" description="Disordered" evidence="7">
    <location>
        <begin position="1234"/>
        <end position="1337"/>
    </location>
</feature>
<reference evidence="9" key="1">
    <citation type="submission" date="2019-05" db="EMBL/GenBank/DDBJ databases">
        <title>Annotation for the trematode Fasciolopsis buski.</title>
        <authorList>
            <person name="Choi Y.-J."/>
        </authorList>
    </citation>
    <scope>NUCLEOTIDE SEQUENCE</scope>
    <source>
        <strain evidence="9">HT</strain>
        <tissue evidence="9">Whole worm</tissue>
    </source>
</reference>
<feature type="region of interest" description="Disordered" evidence="7">
    <location>
        <begin position="1154"/>
        <end position="1180"/>
    </location>
</feature>
<feature type="region of interest" description="Disordered" evidence="7">
    <location>
        <begin position="204"/>
        <end position="226"/>
    </location>
</feature>
<feature type="domain" description="Protein kinase" evidence="8">
    <location>
        <begin position="80"/>
        <end position="539"/>
    </location>
</feature>
<feature type="region of interest" description="Disordered" evidence="7">
    <location>
        <begin position="1051"/>
        <end position="1083"/>
    </location>
</feature>
<keyword evidence="5" id="KW-0067">ATP-binding</keyword>
<feature type="compositionally biased region" description="Basic and acidic residues" evidence="7">
    <location>
        <begin position="1327"/>
        <end position="1336"/>
    </location>
</feature>
<protein>
    <submittedName>
        <fullName evidence="9">Tau-tubulin kinase 1</fullName>
    </submittedName>
</protein>
<dbReference type="InterPro" id="IPR011009">
    <property type="entry name" value="Kinase-like_dom_sf"/>
</dbReference>
<dbReference type="EMBL" id="LUCM01006416">
    <property type="protein sequence ID" value="KAA0191305.1"/>
    <property type="molecule type" value="Genomic_DNA"/>
</dbReference>
<dbReference type="FunFam" id="3.30.200.20:FF:000358">
    <property type="entry name" value="Tau tubulin kinase 2b"/>
    <property type="match status" value="1"/>
</dbReference>
<dbReference type="OrthoDB" id="5979581at2759"/>
<comment type="similarity">
    <text evidence="6">Belongs to the protein kinase superfamily. CK1 Ser/Thr protein kinase family.</text>
</comment>
<organism evidence="9 10">
    <name type="scientific">Fasciolopsis buskii</name>
    <dbReference type="NCBI Taxonomy" id="27845"/>
    <lineage>
        <taxon>Eukaryota</taxon>
        <taxon>Metazoa</taxon>
        <taxon>Spiralia</taxon>
        <taxon>Lophotrochozoa</taxon>
        <taxon>Platyhelminthes</taxon>
        <taxon>Trematoda</taxon>
        <taxon>Digenea</taxon>
        <taxon>Plagiorchiida</taxon>
        <taxon>Echinostomata</taxon>
        <taxon>Echinostomatoidea</taxon>
        <taxon>Fasciolidae</taxon>
        <taxon>Fasciolopsis</taxon>
    </lineage>
</organism>
<dbReference type="GO" id="GO:0004674">
    <property type="term" value="F:protein serine/threonine kinase activity"/>
    <property type="evidence" value="ECO:0007669"/>
    <property type="project" value="UniProtKB-KW"/>
</dbReference>
<dbReference type="InterPro" id="IPR050235">
    <property type="entry name" value="CK1_Ser-Thr_kinase"/>
</dbReference>
<comment type="caution">
    <text evidence="9">The sequence shown here is derived from an EMBL/GenBank/DDBJ whole genome shotgun (WGS) entry which is preliminary data.</text>
</comment>
<proteinExistence type="inferred from homology"/>
<dbReference type="PANTHER" id="PTHR11909">
    <property type="entry name" value="CASEIN KINASE-RELATED"/>
    <property type="match status" value="1"/>
</dbReference>
<dbReference type="PROSITE" id="PS50011">
    <property type="entry name" value="PROTEIN_KINASE_DOM"/>
    <property type="match status" value="1"/>
</dbReference>
<name>A0A8E0RTN1_9TREM</name>
<dbReference type="Gene3D" id="3.30.200.20">
    <property type="entry name" value="Phosphorylase Kinase, domain 1"/>
    <property type="match status" value="1"/>
</dbReference>
<evidence type="ECO:0000256" key="3">
    <source>
        <dbReference type="ARBA" id="ARBA00022741"/>
    </source>
</evidence>
<sequence>MQADPVVCLQTVLDRKFPFSRPSGDGKLLSHPKPFKLDTNMQKMVKHSSTKAQRYNQEEKLIAGPVKDLLLPGELVKERWRVIRKLGGGGFGEIYEAVDTRGKCESFLIDGNTSQRKAGDSFICLNCVAKSNGKQLSAHSGYHVNPMDATSDDVYKFNPSAMVTDSGIGCQQNSSEVHLPFSRVNSAGTTTSGSFSSKQTVFTNPDSQHPGAPLISPGCATPDSARAGQRFGEKETCGASAETVNEKYVYCCTVCGLPVLLSQLRCVQPGQRTNENCTSSDSGISTAVLESVDYRVAVKVESNRQPRQVLRMEVAVLRRLQGKPNVCTLYGCGKNTRFNYMVMSLQGKNLAELRRCLPSGVFTPNSAFRLVVQCLDAIQTLHDAGFLHRDIKPSNFAIQRRRKEDRLQVTVLDFGLARPYTVSGPGSEVRNPRPVAGFRGTVRYASVHAHEHRDLSRRDDLWSLFYMLVEFICGQLPWRRIRDKDLVGQMKAAMDHKEMALKAGIHRAIAECWVAHLFSLDYRSRPDYDLLKHSLTAWLNEHKVQWTERYDWEERTALAGVAKTSSDFQPGQLRKMFSQNELDRKFTEKQYQELQGVTTLKPIVKQNSVCDKNEVDVMRQSKWPGLLKTSQSQQALNIKIKAINRSQPQLPQLTEMESRERSDRAIVEDLGDEDLADLHRTRYLDTTRNMYGVEVPTEINNQSFDGQGSKNNPPGTNAVVLVDLKGDGADNRRATEKVDSDSEVSSSSSSSTPSLWNSESAKAKKRIPKISELQNVNEGCKMKFTGNGNRPQNEPPADSRDTDLVSGTEVETGFNNASTNVRINAIGSFLISGRDRDSKIKQAPTCDGAVETGLRSQNLTGELSDMSGTPRLMNTTKEASATNPRAKIHAIIQNLLARQQTELDIPQSKPKVSTIGEKTVSSVIHPRSSSVQGRTIGDPAQTRPNSVPSRQGIRAVNSAKTHDQNQSTEKPYTSSLFLRLSSNSSVLTQSTNHHTFLRVVRPNNLSSFRASTPKQEVARRKLEESVRDDLRAVDSQNVGTEGQFITERGTTVNDRKPAPNPLFQVAKPTPLPRRRRSLQSESKVCEVPDVMSKEITNSLHMSRLDQFPLGSEHALDKNDYLNKLTLNKRRQNAHHLVIPVGPMSNVRVKPIQRSNEPLGTKIHQENEGQKPKSNRSKNDCSMSQYRMCSQMLNVGCDDNARVEVSVNQKEVFQNTKTEFPSALKAQSVSKICENRVSKSKREVPSGQEARGKSRENSTDLIKPKQLSIQPVTKSNIFEERDSTKLIDPRVEISANKPPTATPRKLATEQQQQQEQRRQQPQQQQQRSSEKVQRKSNTDCNLCWSDKSSWLNEPGLDNPEVSQSDTVLSNCVRNRQNNETMGPTRCPDLTKSKAELNKHRKNTSDSRDTRSKSVDRCSEYRWPKNRQTESADEYSVATNSENRLFGFTEKRVTFDPVVSIKSSKAGIAHLLRVPDTPVHRYGKGKL</sequence>
<keyword evidence="3" id="KW-0547">Nucleotide-binding</keyword>
<feature type="compositionally biased region" description="Polar residues" evidence="7">
    <location>
        <begin position="1266"/>
        <end position="1275"/>
    </location>
</feature>
<dbReference type="Proteomes" id="UP000728185">
    <property type="component" value="Unassembled WGS sequence"/>
</dbReference>
<evidence type="ECO:0000256" key="5">
    <source>
        <dbReference type="ARBA" id="ARBA00022840"/>
    </source>
</evidence>
<evidence type="ECO:0000256" key="6">
    <source>
        <dbReference type="ARBA" id="ARBA00061588"/>
    </source>
</evidence>
<feature type="region of interest" description="Disordered" evidence="7">
    <location>
        <begin position="699"/>
        <end position="804"/>
    </location>
</feature>
<feature type="compositionally biased region" description="Basic and acidic residues" evidence="7">
    <location>
        <begin position="724"/>
        <end position="740"/>
    </location>
</feature>
<dbReference type="GO" id="GO:0005524">
    <property type="term" value="F:ATP binding"/>
    <property type="evidence" value="ECO:0007669"/>
    <property type="project" value="UniProtKB-KW"/>
</dbReference>
<accession>A0A8E0RTN1</accession>
<keyword evidence="4 9" id="KW-0418">Kinase</keyword>
<evidence type="ECO:0000256" key="2">
    <source>
        <dbReference type="ARBA" id="ARBA00022679"/>
    </source>
</evidence>
<feature type="region of interest" description="Disordered" evidence="7">
    <location>
        <begin position="1372"/>
        <end position="1420"/>
    </location>
</feature>
<keyword evidence="2" id="KW-0808">Transferase</keyword>
<feature type="compositionally biased region" description="Basic and acidic residues" evidence="7">
    <location>
        <begin position="1234"/>
        <end position="1257"/>
    </location>
</feature>
<dbReference type="Gene3D" id="1.10.510.10">
    <property type="entry name" value="Transferase(Phosphotransferase) domain 1"/>
    <property type="match status" value="1"/>
</dbReference>
<evidence type="ECO:0000256" key="1">
    <source>
        <dbReference type="ARBA" id="ARBA00022527"/>
    </source>
</evidence>
<feature type="region of interest" description="Disordered" evidence="7">
    <location>
        <begin position="925"/>
        <end position="971"/>
    </location>
</feature>
<keyword evidence="1" id="KW-0723">Serine/threonine-protein kinase</keyword>
<feature type="compositionally biased region" description="Basic and acidic residues" evidence="7">
    <location>
        <begin position="1276"/>
        <end position="1290"/>
    </location>
</feature>
<feature type="compositionally biased region" description="Basic and acidic residues" evidence="7">
    <location>
        <begin position="1387"/>
        <end position="1420"/>
    </location>
</feature>
<feature type="compositionally biased region" description="Low complexity" evidence="7">
    <location>
        <begin position="1308"/>
        <end position="1326"/>
    </location>
</feature>
<feature type="compositionally biased region" description="Low complexity" evidence="7">
    <location>
        <begin position="743"/>
        <end position="760"/>
    </location>
</feature>
<evidence type="ECO:0000256" key="7">
    <source>
        <dbReference type="SAM" id="MobiDB-lite"/>
    </source>
</evidence>
<dbReference type="InterPro" id="IPR047916">
    <property type="entry name" value="TTBK_Asator-like_STKc"/>
</dbReference>
<evidence type="ECO:0000259" key="8">
    <source>
        <dbReference type="PROSITE" id="PS50011"/>
    </source>
</evidence>
<evidence type="ECO:0000256" key="4">
    <source>
        <dbReference type="ARBA" id="ARBA00022777"/>
    </source>
</evidence>
<dbReference type="InterPro" id="IPR000719">
    <property type="entry name" value="Prot_kinase_dom"/>
</dbReference>